<dbReference type="EnsemblMetazoa" id="AALFPA23_009635.R13311">
    <property type="protein sequence ID" value="AALFPA23_009635.P13311"/>
    <property type="gene ID" value="AALFPA23_009635"/>
</dbReference>
<dbReference type="RefSeq" id="XP_062700432.1">
    <property type="nucleotide sequence ID" value="XM_062844448.1"/>
</dbReference>
<evidence type="ECO:0000313" key="2">
    <source>
        <dbReference type="EnsemblMetazoa" id="AALFPA23_009635.P13311"/>
    </source>
</evidence>
<feature type="region of interest" description="Disordered" evidence="1">
    <location>
        <begin position="17"/>
        <end position="137"/>
    </location>
</feature>
<protein>
    <submittedName>
        <fullName evidence="2">Uncharacterized protein</fullName>
    </submittedName>
</protein>
<feature type="region of interest" description="Disordered" evidence="1">
    <location>
        <begin position="188"/>
        <end position="208"/>
    </location>
</feature>
<name>A0ABM1YJ85_AEDAL</name>
<dbReference type="Proteomes" id="UP000069940">
    <property type="component" value="Unassembled WGS sequence"/>
</dbReference>
<reference evidence="2" key="2">
    <citation type="submission" date="2025-05" db="UniProtKB">
        <authorList>
            <consortium name="EnsemblMetazoa"/>
        </authorList>
    </citation>
    <scope>IDENTIFICATION</scope>
    <source>
        <strain evidence="2">Foshan</strain>
    </source>
</reference>
<feature type="compositionally biased region" description="Polar residues" evidence="1">
    <location>
        <begin position="49"/>
        <end position="97"/>
    </location>
</feature>
<sequence>MCCWFIIKKKIKGQKVVRDGEHTDGRQRMRQKNRTNNTLPRQRPAARSGDNTRQQPSTSKKTNTNNGRSHINTGTVKNYGTSRGGNNLAIQEHSSAAKNVYPEKESQQPSTSQKTNTNNGRSHVNTGTVSNYETPQLRNRKAANNFYSSFVDECNEGDGTSRAVQMTVYGSYRCDESLDLLWSDESSTEVISHNEGSSDDDEYDYSDGGTQEAAEFASSSSHHNPSQYLSNSEQNYVSYEERYVNAVPVNNYRTSHEGSNLAIQEYSSAVNNVYPETERTVEMYYGNYTSDGYSAEALVYCEYSDDEEHSGDGIQIMGVYASYSSDDEYDENSGMINFIYDSDDD</sequence>
<feature type="compositionally biased region" description="Basic and acidic residues" evidence="1">
    <location>
        <begin position="17"/>
        <end position="27"/>
    </location>
</feature>
<dbReference type="GeneID" id="109402673"/>
<accession>A0ABM1YJ85</accession>
<feature type="compositionally biased region" description="Polar residues" evidence="1">
    <location>
        <begin position="107"/>
        <end position="137"/>
    </location>
</feature>
<organism evidence="2 3">
    <name type="scientific">Aedes albopictus</name>
    <name type="common">Asian tiger mosquito</name>
    <name type="synonym">Stegomyia albopicta</name>
    <dbReference type="NCBI Taxonomy" id="7160"/>
    <lineage>
        <taxon>Eukaryota</taxon>
        <taxon>Metazoa</taxon>
        <taxon>Ecdysozoa</taxon>
        <taxon>Arthropoda</taxon>
        <taxon>Hexapoda</taxon>
        <taxon>Insecta</taxon>
        <taxon>Pterygota</taxon>
        <taxon>Neoptera</taxon>
        <taxon>Endopterygota</taxon>
        <taxon>Diptera</taxon>
        <taxon>Nematocera</taxon>
        <taxon>Culicoidea</taxon>
        <taxon>Culicidae</taxon>
        <taxon>Culicinae</taxon>
        <taxon>Aedini</taxon>
        <taxon>Aedes</taxon>
        <taxon>Stegomyia</taxon>
    </lineage>
</organism>
<reference evidence="3" key="1">
    <citation type="journal article" date="2015" name="Proc. Natl. Acad. Sci. U.S.A.">
        <title>Genome sequence of the Asian Tiger mosquito, Aedes albopictus, reveals insights into its biology, genetics, and evolution.</title>
        <authorList>
            <person name="Chen X.G."/>
            <person name="Jiang X."/>
            <person name="Gu J."/>
            <person name="Xu M."/>
            <person name="Wu Y."/>
            <person name="Deng Y."/>
            <person name="Zhang C."/>
            <person name="Bonizzoni M."/>
            <person name="Dermauw W."/>
            <person name="Vontas J."/>
            <person name="Armbruster P."/>
            <person name="Huang X."/>
            <person name="Yang Y."/>
            <person name="Zhang H."/>
            <person name="He W."/>
            <person name="Peng H."/>
            <person name="Liu Y."/>
            <person name="Wu K."/>
            <person name="Chen J."/>
            <person name="Lirakis M."/>
            <person name="Topalis P."/>
            <person name="Van Leeuwen T."/>
            <person name="Hall A.B."/>
            <person name="Jiang X."/>
            <person name="Thorpe C."/>
            <person name="Mueller R.L."/>
            <person name="Sun C."/>
            <person name="Waterhouse R.M."/>
            <person name="Yan G."/>
            <person name="Tu Z.J."/>
            <person name="Fang X."/>
            <person name="James A.A."/>
        </authorList>
    </citation>
    <scope>NUCLEOTIDE SEQUENCE [LARGE SCALE GENOMIC DNA]</scope>
    <source>
        <strain evidence="3">Foshan</strain>
    </source>
</reference>
<evidence type="ECO:0000313" key="3">
    <source>
        <dbReference type="Proteomes" id="UP000069940"/>
    </source>
</evidence>
<keyword evidence="3" id="KW-1185">Reference proteome</keyword>
<evidence type="ECO:0000256" key="1">
    <source>
        <dbReference type="SAM" id="MobiDB-lite"/>
    </source>
</evidence>
<proteinExistence type="predicted"/>